<dbReference type="Proteomes" id="UP000037843">
    <property type="component" value="Unassembled WGS sequence"/>
</dbReference>
<dbReference type="EMBL" id="LJFO01000003">
    <property type="protein sequence ID" value="KPG14322.1"/>
    <property type="molecule type" value="Genomic_DNA"/>
</dbReference>
<gene>
    <name evidence="1" type="ORF">AN908_06550</name>
    <name evidence="2" type="ORF">AN908_07075</name>
</gene>
<reference evidence="2 3" key="1">
    <citation type="submission" date="2015-09" db="EMBL/GenBank/DDBJ databases">
        <title>Genome Sequences of Mycobacterium immunogenum Isolates, Recuperated from a Chloraminated Drinking Water Distribution System Simulator Subjected to Episodes of Nitrification.</title>
        <authorList>
            <person name="Gomez-Alvarez V."/>
            <person name="Revetta R.P."/>
        </authorList>
    </citation>
    <scope>NUCLEOTIDE SEQUENCE [LARGE SCALE GENOMIC DNA]</scope>
    <source>
        <strain evidence="2 3">H008</strain>
    </source>
</reference>
<dbReference type="RefSeq" id="WP_054173008.1">
    <property type="nucleotide sequence ID" value="NZ_LJFO01000003.1"/>
</dbReference>
<evidence type="ECO:0000313" key="1">
    <source>
        <dbReference type="EMBL" id="KPG14244.1"/>
    </source>
</evidence>
<name>A0A7V8RXC4_9MYCO</name>
<organism evidence="2 3">
    <name type="scientific">Mycobacteroides immunogenum</name>
    <dbReference type="NCBI Taxonomy" id="83262"/>
    <lineage>
        <taxon>Bacteria</taxon>
        <taxon>Bacillati</taxon>
        <taxon>Actinomycetota</taxon>
        <taxon>Actinomycetes</taxon>
        <taxon>Mycobacteriales</taxon>
        <taxon>Mycobacteriaceae</taxon>
        <taxon>Mycobacteroides</taxon>
    </lineage>
</organism>
<comment type="caution">
    <text evidence="2">The sequence shown here is derived from an EMBL/GenBank/DDBJ whole genome shotgun (WGS) entry which is preliminary data.</text>
</comment>
<sequence>MSELTERAKALIETKVCRDCGVSECGWEEYDRFSRAYELLPELIEEAEKLGRWQREVADALGISEGPGMETGGVWFCADADEAARYARESVAALQEALQGESGE</sequence>
<protein>
    <submittedName>
        <fullName evidence="2">Uncharacterized protein</fullName>
    </submittedName>
</protein>
<proteinExistence type="predicted"/>
<dbReference type="AlphaFoldDB" id="A0A7V8RXC4"/>
<evidence type="ECO:0000313" key="3">
    <source>
        <dbReference type="Proteomes" id="UP000037843"/>
    </source>
</evidence>
<dbReference type="EMBL" id="LJFO01000003">
    <property type="protein sequence ID" value="KPG14244.1"/>
    <property type="molecule type" value="Genomic_DNA"/>
</dbReference>
<accession>A0A7V8RXC4</accession>
<evidence type="ECO:0000313" key="2">
    <source>
        <dbReference type="EMBL" id="KPG14322.1"/>
    </source>
</evidence>